<evidence type="ECO:0000313" key="3">
    <source>
        <dbReference type="EMBL" id="RAJ03413.1"/>
    </source>
</evidence>
<dbReference type="Proteomes" id="UP000248827">
    <property type="component" value="Unassembled WGS sequence"/>
</dbReference>
<evidence type="ECO:0000313" key="5">
    <source>
        <dbReference type="Proteomes" id="UP000248827"/>
    </source>
</evidence>
<comment type="caution">
    <text evidence="2">The sequence shown here is derived from an EMBL/GenBank/DDBJ whole genome shotgun (WGS) entry which is preliminary data.</text>
</comment>
<gene>
    <name evidence="3" type="ORF">DET54_101614</name>
    <name evidence="2" type="ORF">DET56_10364</name>
</gene>
<feature type="chain" id="PRO_5039569773" evidence="1">
    <location>
        <begin position="28"/>
        <end position="56"/>
    </location>
</feature>
<dbReference type="AlphaFoldDB" id="A0A855XXJ3"/>
<dbReference type="RefSeq" id="WP_167434672.1">
    <property type="nucleotide sequence ID" value="NZ_QGTZ01000003.1"/>
</dbReference>
<keyword evidence="1" id="KW-0732">Signal</keyword>
<dbReference type="Proteomes" id="UP000247078">
    <property type="component" value="Unassembled WGS sequence"/>
</dbReference>
<accession>A0A855XXJ3</accession>
<dbReference type="EMBL" id="QGTZ01000003">
    <property type="protein sequence ID" value="PWW43023.1"/>
    <property type="molecule type" value="Genomic_DNA"/>
</dbReference>
<reference evidence="2 4" key="1">
    <citation type="submission" date="2018-05" db="EMBL/GenBank/DDBJ databases">
        <title>Freshwater and sediment microbial communities from various areas in North America, analyzing microbe dynamics in response to fracking.</title>
        <authorList>
            <person name="Lamendella R."/>
        </authorList>
    </citation>
    <scope>NUCLEOTIDE SEQUENCE [LARGE SCALE GENOMIC DNA]</scope>
    <source>
        <strain evidence="2 4">DB-3</strain>
        <strain evidence="3 5">NG-13</strain>
    </source>
</reference>
<organism evidence="2 4">
    <name type="scientific">Paenibacillus pabuli</name>
    <dbReference type="NCBI Taxonomy" id="1472"/>
    <lineage>
        <taxon>Bacteria</taxon>
        <taxon>Bacillati</taxon>
        <taxon>Bacillota</taxon>
        <taxon>Bacilli</taxon>
        <taxon>Bacillales</taxon>
        <taxon>Paenibacillaceae</taxon>
        <taxon>Paenibacillus</taxon>
    </lineage>
</organism>
<dbReference type="EMBL" id="QLLI01000001">
    <property type="protein sequence ID" value="RAJ03413.1"/>
    <property type="molecule type" value="Genomic_DNA"/>
</dbReference>
<evidence type="ECO:0000256" key="1">
    <source>
        <dbReference type="SAM" id="SignalP"/>
    </source>
</evidence>
<feature type="signal peptide" evidence="1">
    <location>
        <begin position="1"/>
        <end position="27"/>
    </location>
</feature>
<keyword evidence="5" id="KW-1185">Reference proteome</keyword>
<evidence type="ECO:0000313" key="2">
    <source>
        <dbReference type="EMBL" id="PWW43023.1"/>
    </source>
</evidence>
<protein>
    <submittedName>
        <fullName evidence="2">Uncharacterized protein</fullName>
    </submittedName>
</protein>
<sequence>MKKVLSILFYPFLAVLGVLGANSAATADVILLTKDIATDRGYDGQEIYDRIEHRNS</sequence>
<evidence type="ECO:0000313" key="4">
    <source>
        <dbReference type="Proteomes" id="UP000247078"/>
    </source>
</evidence>
<proteinExistence type="predicted"/>
<name>A0A855XXJ3_9BACL</name>